<dbReference type="EMBL" id="JACBXS010000028">
    <property type="protein sequence ID" value="NYS25942.1"/>
    <property type="molecule type" value="Genomic_DNA"/>
</dbReference>
<sequence length="130" mass="14309">MLLLFLTPARAGAEGPARAGAIAEVISSQIEAFSDDDFDAAFDYASPTIRGMFGSPERFGRMVREGYPMVHRPETLRFGDLREARGRLWQRVIVSDAAGRVHLLDYQMIETDGGWRINGVVLVPAQEAGV</sequence>
<dbReference type="Proteomes" id="UP000529417">
    <property type="component" value="Unassembled WGS sequence"/>
</dbReference>
<dbReference type="AlphaFoldDB" id="A0A7Z0KYT2"/>
<dbReference type="InterPro" id="IPR032710">
    <property type="entry name" value="NTF2-like_dom_sf"/>
</dbReference>
<name>A0A7Z0KYT2_9RHOB</name>
<dbReference type="InterPro" id="IPR032347">
    <property type="entry name" value="DUF4864"/>
</dbReference>
<protein>
    <submittedName>
        <fullName evidence="1">DUF4864 domain-containing protein</fullName>
    </submittedName>
</protein>
<reference evidence="1 2" key="1">
    <citation type="journal article" date="2000" name="Arch. Microbiol.">
        <title>Rhodobaca bogoriensis gen. nov. and sp. nov., an alkaliphilic purple nonsulfur bacterium from African Rift Valley soda lakes.</title>
        <authorList>
            <person name="Milford A.D."/>
            <person name="Achenbach L.A."/>
            <person name="Jung D.O."/>
            <person name="Madigan M.T."/>
        </authorList>
    </citation>
    <scope>NUCLEOTIDE SEQUENCE [LARGE SCALE GENOMIC DNA]</scope>
    <source>
        <strain evidence="1 2">2376</strain>
    </source>
</reference>
<evidence type="ECO:0000313" key="1">
    <source>
        <dbReference type="EMBL" id="NYS25942.1"/>
    </source>
</evidence>
<organism evidence="1 2">
    <name type="scientific">Rhabdonatronobacter sediminivivens</name>
    <dbReference type="NCBI Taxonomy" id="2743469"/>
    <lineage>
        <taxon>Bacteria</taxon>
        <taxon>Pseudomonadati</taxon>
        <taxon>Pseudomonadota</taxon>
        <taxon>Alphaproteobacteria</taxon>
        <taxon>Rhodobacterales</taxon>
        <taxon>Paracoccaceae</taxon>
        <taxon>Rhabdonatronobacter</taxon>
    </lineage>
</organism>
<dbReference type="SUPFAM" id="SSF54427">
    <property type="entry name" value="NTF2-like"/>
    <property type="match status" value="1"/>
</dbReference>
<proteinExistence type="predicted"/>
<comment type="caution">
    <text evidence="1">The sequence shown here is derived from an EMBL/GenBank/DDBJ whole genome shotgun (WGS) entry which is preliminary data.</text>
</comment>
<keyword evidence="2" id="KW-1185">Reference proteome</keyword>
<evidence type="ECO:0000313" key="2">
    <source>
        <dbReference type="Proteomes" id="UP000529417"/>
    </source>
</evidence>
<accession>A0A7Z0KYT2</accession>
<gene>
    <name evidence="1" type="ORF">HUK65_13175</name>
</gene>
<dbReference type="Pfam" id="PF16156">
    <property type="entry name" value="DUF4864"/>
    <property type="match status" value="1"/>
</dbReference>